<organism evidence="7 8">
    <name type="scientific">Hymenobacter cellulosilyticus</name>
    <dbReference type="NCBI Taxonomy" id="2932248"/>
    <lineage>
        <taxon>Bacteria</taxon>
        <taxon>Pseudomonadati</taxon>
        <taxon>Bacteroidota</taxon>
        <taxon>Cytophagia</taxon>
        <taxon>Cytophagales</taxon>
        <taxon>Hymenobacteraceae</taxon>
        <taxon>Hymenobacter</taxon>
    </lineage>
</organism>
<reference evidence="7" key="1">
    <citation type="submission" date="2022-04" db="EMBL/GenBank/DDBJ databases">
        <title>Hymenobacter sp. isolated from the air.</title>
        <authorList>
            <person name="Won M."/>
            <person name="Lee C.-M."/>
            <person name="Woen H.-Y."/>
            <person name="Kwon S.-W."/>
        </authorList>
    </citation>
    <scope>NUCLEOTIDE SEQUENCE</scope>
    <source>
        <strain evidence="7">5116S-3</strain>
    </source>
</reference>
<dbReference type="InterPro" id="IPR000184">
    <property type="entry name" value="Bac_surfAg_D15"/>
</dbReference>
<dbReference type="RefSeq" id="WP_244674434.1">
    <property type="nucleotide sequence ID" value="NZ_CP095046.1"/>
</dbReference>
<evidence type="ECO:0000259" key="6">
    <source>
        <dbReference type="Pfam" id="PF01103"/>
    </source>
</evidence>
<dbReference type="Gene3D" id="2.40.160.50">
    <property type="entry name" value="membrane protein fhac: a member of the omp85/tpsb transporter family"/>
    <property type="match status" value="1"/>
</dbReference>
<dbReference type="GO" id="GO:0019867">
    <property type="term" value="C:outer membrane"/>
    <property type="evidence" value="ECO:0007669"/>
    <property type="project" value="InterPro"/>
</dbReference>
<dbReference type="EMBL" id="CP095046">
    <property type="protein sequence ID" value="UOQ71021.1"/>
    <property type="molecule type" value="Genomic_DNA"/>
</dbReference>
<keyword evidence="2" id="KW-0812">Transmembrane</keyword>
<comment type="subcellular location">
    <subcellularLocation>
        <location evidence="1">Membrane</location>
    </subcellularLocation>
</comment>
<evidence type="ECO:0000256" key="1">
    <source>
        <dbReference type="ARBA" id="ARBA00004370"/>
    </source>
</evidence>
<dbReference type="AlphaFoldDB" id="A0A8T9Q3J8"/>
<evidence type="ECO:0000256" key="2">
    <source>
        <dbReference type="ARBA" id="ARBA00022692"/>
    </source>
</evidence>
<dbReference type="InterPro" id="IPR039910">
    <property type="entry name" value="D15-like"/>
</dbReference>
<accession>A0A8T9Q3J8</accession>
<evidence type="ECO:0000256" key="3">
    <source>
        <dbReference type="ARBA" id="ARBA00022729"/>
    </source>
</evidence>
<feature type="domain" description="Bacterial surface antigen (D15)" evidence="6">
    <location>
        <begin position="19"/>
        <end position="217"/>
    </location>
</feature>
<dbReference type="KEGG" id="hcu:MUN79_20445"/>
<evidence type="ECO:0000313" key="7">
    <source>
        <dbReference type="EMBL" id="UOQ71021.1"/>
    </source>
</evidence>
<dbReference type="Proteomes" id="UP000831796">
    <property type="component" value="Chromosome"/>
</dbReference>
<gene>
    <name evidence="7" type="ORF">MUN79_20445</name>
</gene>
<keyword evidence="8" id="KW-1185">Reference proteome</keyword>
<proteinExistence type="predicted"/>
<evidence type="ECO:0000256" key="5">
    <source>
        <dbReference type="ARBA" id="ARBA00023237"/>
    </source>
</evidence>
<evidence type="ECO:0000313" key="8">
    <source>
        <dbReference type="Proteomes" id="UP000831796"/>
    </source>
</evidence>
<name>A0A8T9Q3J8_9BACT</name>
<dbReference type="PANTHER" id="PTHR12815">
    <property type="entry name" value="SORTING AND ASSEMBLY MACHINERY SAMM50 PROTEIN FAMILY MEMBER"/>
    <property type="match status" value="1"/>
</dbReference>
<sequence>MGGLTRSLYQDKIGLSVYDFAKVSADYRRYHKLGPKSFFVYRINTGVAHALTKTDGQYTIPYDKYFFAGGSSSVRAWTPRRLGTGSYTTYRVNSEGKTERDYYLEQPGEVLIEGNLEYRFPIYDFINGAVFTDFGNVWTMQEEARGDETVFHFNRFYRQFAVGSGIGIRFDFTFLILRLDIATKVFDPTAPGRKFVLPNFELSQNQTPFNLGIGYPF</sequence>
<dbReference type="Pfam" id="PF01103">
    <property type="entry name" value="Omp85"/>
    <property type="match status" value="1"/>
</dbReference>
<keyword evidence="4" id="KW-0472">Membrane</keyword>
<keyword evidence="5" id="KW-0998">Cell outer membrane</keyword>
<evidence type="ECO:0000256" key="4">
    <source>
        <dbReference type="ARBA" id="ARBA00023136"/>
    </source>
</evidence>
<dbReference type="PANTHER" id="PTHR12815:SF47">
    <property type="entry name" value="TRANSLOCATION AND ASSEMBLY MODULE SUBUNIT TAMA"/>
    <property type="match status" value="1"/>
</dbReference>
<keyword evidence="3" id="KW-0732">Signal</keyword>
<protein>
    <submittedName>
        <fullName evidence="7">Outer membrane protein assembly factor</fullName>
    </submittedName>
</protein>